<dbReference type="GO" id="GO:0009307">
    <property type="term" value="P:DNA restriction-modification system"/>
    <property type="evidence" value="ECO:0007669"/>
    <property type="project" value="UniProtKB-KW"/>
</dbReference>
<keyword evidence="2" id="KW-0489">Methyltransferase</keyword>
<organism evidence="10 11">
    <name type="scientific">Candidatus Allocopromorpha excrementavium</name>
    <dbReference type="NCBI Taxonomy" id="2840741"/>
    <lineage>
        <taxon>Bacteria</taxon>
        <taxon>Bacillati</taxon>
        <taxon>Bacillota</taxon>
        <taxon>Clostridia</taxon>
        <taxon>Eubacteriales</taxon>
        <taxon>Eubacteriaceae</taxon>
        <taxon>Eubacteriaceae incertae sedis</taxon>
        <taxon>Candidatus Allocopromorpha</taxon>
    </lineage>
</organism>
<comment type="similarity">
    <text evidence="1">Belongs to the N(4)/N(6)-methyltransferase family. N(4) subfamily.</text>
</comment>
<evidence type="ECO:0000256" key="7">
    <source>
        <dbReference type="ARBA" id="ARBA00049120"/>
    </source>
</evidence>
<dbReference type="InterPro" id="IPR001091">
    <property type="entry name" value="RM_Methyltransferase"/>
</dbReference>
<evidence type="ECO:0000256" key="1">
    <source>
        <dbReference type="ARBA" id="ARBA00010203"/>
    </source>
</evidence>
<evidence type="ECO:0000313" key="11">
    <source>
        <dbReference type="Proteomes" id="UP000824159"/>
    </source>
</evidence>
<dbReference type="PROSITE" id="PS00093">
    <property type="entry name" value="N4_MTASE"/>
    <property type="match status" value="1"/>
</dbReference>
<evidence type="ECO:0000256" key="6">
    <source>
        <dbReference type="ARBA" id="ARBA00023125"/>
    </source>
</evidence>
<feature type="domain" description="DNA methylase N-4/N-6" evidence="9">
    <location>
        <begin position="17"/>
        <end position="147"/>
    </location>
</feature>
<gene>
    <name evidence="10" type="ORF">IAD12_05910</name>
</gene>
<dbReference type="InterPro" id="IPR002941">
    <property type="entry name" value="DNA_methylase_N4/N6"/>
</dbReference>
<reference evidence="10" key="2">
    <citation type="journal article" date="2021" name="PeerJ">
        <title>Extensive microbial diversity within the chicken gut microbiome revealed by metagenomics and culture.</title>
        <authorList>
            <person name="Gilroy R."/>
            <person name="Ravi A."/>
            <person name="Getino M."/>
            <person name="Pursley I."/>
            <person name="Horton D.L."/>
            <person name="Alikhan N.F."/>
            <person name="Baker D."/>
            <person name="Gharbi K."/>
            <person name="Hall N."/>
            <person name="Watson M."/>
            <person name="Adriaenssens E.M."/>
            <person name="Foster-Nyarko E."/>
            <person name="Jarju S."/>
            <person name="Secka A."/>
            <person name="Antonio M."/>
            <person name="Oren A."/>
            <person name="Chaudhuri R.R."/>
            <person name="La Ragione R."/>
            <person name="Hildebrand F."/>
            <person name="Pallen M.J."/>
        </authorList>
    </citation>
    <scope>NUCLEOTIDE SEQUENCE</scope>
    <source>
        <strain evidence="10">CHK176-22527</strain>
    </source>
</reference>
<dbReference type="GO" id="GO:0032259">
    <property type="term" value="P:methylation"/>
    <property type="evidence" value="ECO:0007669"/>
    <property type="project" value="UniProtKB-KW"/>
</dbReference>
<feature type="domain" description="DNA methylase N-4/N-6" evidence="9">
    <location>
        <begin position="228"/>
        <end position="438"/>
    </location>
</feature>
<dbReference type="EMBL" id="DVLX01000075">
    <property type="protein sequence ID" value="HIT99768.1"/>
    <property type="molecule type" value="Genomic_DNA"/>
</dbReference>
<comment type="catalytic activity">
    <reaction evidence="7">
        <text>a 2'-deoxycytidine in DNA + S-adenosyl-L-methionine = an N(4)-methyl-2'-deoxycytidine in DNA + S-adenosyl-L-homocysteine + H(+)</text>
        <dbReference type="Rhea" id="RHEA:16857"/>
        <dbReference type="Rhea" id="RHEA-COMP:11369"/>
        <dbReference type="Rhea" id="RHEA-COMP:13674"/>
        <dbReference type="ChEBI" id="CHEBI:15378"/>
        <dbReference type="ChEBI" id="CHEBI:57856"/>
        <dbReference type="ChEBI" id="CHEBI:59789"/>
        <dbReference type="ChEBI" id="CHEBI:85452"/>
        <dbReference type="ChEBI" id="CHEBI:137933"/>
        <dbReference type="EC" id="2.1.1.113"/>
    </reaction>
</comment>
<keyword evidence="5" id="KW-0680">Restriction system</keyword>
<dbReference type="GO" id="GO:0003677">
    <property type="term" value="F:DNA binding"/>
    <property type="evidence" value="ECO:0007669"/>
    <property type="project" value="UniProtKB-KW"/>
</dbReference>
<keyword evidence="6" id="KW-0238">DNA-binding</keyword>
<evidence type="ECO:0000256" key="4">
    <source>
        <dbReference type="ARBA" id="ARBA00022691"/>
    </source>
</evidence>
<keyword evidence="4" id="KW-0949">S-adenosyl-L-methionine</keyword>
<reference evidence="10" key="1">
    <citation type="submission" date="2020-10" db="EMBL/GenBank/DDBJ databases">
        <authorList>
            <person name="Gilroy R."/>
        </authorList>
    </citation>
    <scope>NUCLEOTIDE SEQUENCE</scope>
    <source>
        <strain evidence="10">CHK176-22527</strain>
    </source>
</reference>
<dbReference type="PRINTS" id="PR00508">
    <property type="entry name" value="S21N4MTFRASE"/>
</dbReference>
<name>A0A9D1KV89_9FIRM</name>
<dbReference type="Proteomes" id="UP000824159">
    <property type="component" value="Unassembled WGS sequence"/>
</dbReference>
<evidence type="ECO:0000256" key="3">
    <source>
        <dbReference type="ARBA" id="ARBA00022679"/>
    </source>
</evidence>
<dbReference type="Gene3D" id="3.40.50.150">
    <property type="entry name" value="Vaccinia Virus protein VP39"/>
    <property type="match status" value="2"/>
</dbReference>
<comment type="caution">
    <text evidence="10">The sequence shown here is derived from an EMBL/GenBank/DDBJ whole genome shotgun (WGS) entry which is preliminary data.</text>
</comment>
<evidence type="ECO:0000256" key="8">
    <source>
        <dbReference type="RuleBase" id="RU362026"/>
    </source>
</evidence>
<evidence type="ECO:0000256" key="5">
    <source>
        <dbReference type="ARBA" id="ARBA00022747"/>
    </source>
</evidence>
<protein>
    <recommendedName>
        <fullName evidence="8">Methyltransferase</fullName>
        <ecNumber evidence="8">2.1.1.-</ecNumber>
    </recommendedName>
</protein>
<dbReference type="InterPro" id="IPR029063">
    <property type="entry name" value="SAM-dependent_MTases_sf"/>
</dbReference>
<sequence>MIQTIISKENYDKTIILLKEKYEVLDETGCFFAVTSTEYDRYGNVIHDFFDVISEAVETGYTYVNTIVYPGGNADNASFRDNVKYIVWLCKNRENMTFDKDAIREKHIWKDVEWGKREKNYNPKGKDPGNVWIPTLDDGKAHITKHILLSESEIFARLISMSGCGEDYEIFKTDTANKNTVCERGIERDTANTSKCCKQCDVKADNVSGRIVFGTSEKMDMIEDGCISAAVTSPPYWNLKDYFKKGQIGQESYDEYLSRMKTVWRECYRKLKNDGSLWININIRVRNGHVILIPKDFIKMCREIGFFYKGIFIWHKSSGIPTGDKNIVDRHEYVLVFSKKENLIIDTEIQKSFKDYKNEDICGGAFWNINRKAGSVGKKYIHPAIYPNDLVKRIILMTTKAEETVLDPFLGSGTSLISSLQCGRNFVGYEYNEGFEELMRSRFDRELDGREVIFYNTEGQAGALR</sequence>
<evidence type="ECO:0000256" key="2">
    <source>
        <dbReference type="ARBA" id="ARBA00022603"/>
    </source>
</evidence>
<evidence type="ECO:0000313" key="10">
    <source>
        <dbReference type="EMBL" id="HIT99768.1"/>
    </source>
</evidence>
<dbReference type="EC" id="2.1.1.-" evidence="8"/>
<proteinExistence type="inferred from homology"/>
<dbReference type="GO" id="GO:0015667">
    <property type="term" value="F:site-specific DNA-methyltransferase (cytosine-N4-specific) activity"/>
    <property type="evidence" value="ECO:0007669"/>
    <property type="project" value="UniProtKB-EC"/>
</dbReference>
<accession>A0A9D1KV89</accession>
<dbReference type="InterPro" id="IPR017985">
    <property type="entry name" value="MeTrfase_CN4_CS"/>
</dbReference>
<evidence type="ECO:0000259" key="9">
    <source>
        <dbReference type="Pfam" id="PF01555"/>
    </source>
</evidence>
<dbReference type="AlphaFoldDB" id="A0A9D1KV89"/>
<dbReference type="GO" id="GO:0008170">
    <property type="term" value="F:N-methyltransferase activity"/>
    <property type="evidence" value="ECO:0007669"/>
    <property type="project" value="InterPro"/>
</dbReference>
<dbReference type="SUPFAM" id="SSF53335">
    <property type="entry name" value="S-adenosyl-L-methionine-dependent methyltransferases"/>
    <property type="match status" value="2"/>
</dbReference>
<dbReference type="Pfam" id="PF01555">
    <property type="entry name" value="N6_N4_Mtase"/>
    <property type="match status" value="2"/>
</dbReference>
<keyword evidence="3" id="KW-0808">Transferase</keyword>